<keyword evidence="2" id="KW-1185">Reference proteome</keyword>
<dbReference type="RefSeq" id="XP_035456101.1">
    <property type="nucleotide sequence ID" value="XM_035600208.2"/>
</dbReference>
<dbReference type="OrthoDB" id="10495069at2759"/>
<keyword evidence="1" id="KW-1133">Transmembrane helix</keyword>
<evidence type="ECO:0000313" key="3">
    <source>
        <dbReference type="RefSeq" id="XP_035456101.1"/>
    </source>
</evidence>
<proteinExistence type="predicted"/>
<gene>
    <name evidence="3" type="primary">LOC118280264</name>
</gene>
<name>A0A9R0ESL0_SPOFR</name>
<dbReference type="AlphaFoldDB" id="A0A9R0ESL0"/>
<keyword evidence="1" id="KW-0472">Membrane</keyword>
<evidence type="ECO:0000313" key="2">
    <source>
        <dbReference type="Proteomes" id="UP000829999"/>
    </source>
</evidence>
<accession>A0A9R0ESL0</accession>
<dbReference type="Proteomes" id="UP000829999">
    <property type="component" value="Chromosome 21"/>
</dbReference>
<reference evidence="3" key="1">
    <citation type="submission" date="2025-08" db="UniProtKB">
        <authorList>
            <consortium name="RefSeq"/>
        </authorList>
    </citation>
    <scope>IDENTIFICATION</scope>
    <source>
        <tissue evidence="3">Whole larval tissue</tissue>
    </source>
</reference>
<protein>
    <submittedName>
        <fullName evidence="3">Uncharacterized protein LOC118280264 isoform X1</fullName>
    </submittedName>
</protein>
<evidence type="ECO:0000256" key="1">
    <source>
        <dbReference type="SAM" id="Phobius"/>
    </source>
</evidence>
<keyword evidence="1" id="KW-0812">Transmembrane</keyword>
<feature type="transmembrane region" description="Helical" evidence="1">
    <location>
        <begin position="101"/>
        <end position="126"/>
    </location>
</feature>
<dbReference type="GeneID" id="118280264"/>
<organism evidence="2 3">
    <name type="scientific">Spodoptera frugiperda</name>
    <name type="common">Fall armyworm</name>
    <dbReference type="NCBI Taxonomy" id="7108"/>
    <lineage>
        <taxon>Eukaryota</taxon>
        <taxon>Metazoa</taxon>
        <taxon>Ecdysozoa</taxon>
        <taxon>Arthropoda</taxon>
        <taxon>Hexapoda</taxon>
        <taxon>Insecta</taxon>
        <taxon>Pterygota</taxon>
        <taxon>Neoptera</taxon>
        <taxon>Endopterygota</taxon>
        <taxon>Lepidoptera</taxon>
        <taxon>Glossata</taxon>
        <taxon>Ditrysia</taxon>
        <taxon>Noctuoidea</taxon>
        <taxon>Noctuidae</taxon>
        <taxon>Amphipyrinae</taxon>
        <taxon>Spodoptera</taxon>
    </lineage>
</organism>
<sequence>MCRMHIGILNFTLIKSAYPQVTPNVTYAEMAKRPNRNWTSRHAYHGNHNFNFQRIPITDPSHYFWTGNSTQIDTVIPLPTTEAPRNNFNEHPEALSSINFFFLYFMLPACISAAVTGVILYMFLLIRKYMRSRPQAAIDKNTTGNEIIYADLELEGTNNFQRGRTEESPYAQIQITQVAQK</sequence>